<evidence type="ECO:0000313" key="3">
    <source>
        <dbReference type="Proteomes" id="UP000248806"/>
    </source>
</evidence>
<organism evidence="2 3">
    <name type="scientific">Thermosporothrix hazakensis</name>
    <dbReference type="NCBI Taxonomy" id="644383"/>
    <lineage>
        <taxon>Bacteria</taxon>
        <taxon>Bacillati</taxon>
        <taxon>Chloroflexota</taxon>
        <taxon>Ktedonobacteria</taxon>
        <taxon>Ktedonobacterales</taxon>
        <taxon>Thermosporotrichaceae</taxon>
        <taxon>Thermosporothrix</taxon>
    </lineage>
</organism>
<keyword evidence="1" id="KW-0472">Membrane</keyword>
<keyword evidence="1" id="KW-0812">Transmembrane</keyword>
<sequence length="59" mass="7102">MRPCSFWYLFIVYMMQRLNTKERPQKRSVTSLLSLALYLNLLFLMLILLFLLQAFVANQ</sequence>
<dbReference type="Proteomes" id="UP000248806">
    <property type="component" value="Unassembled WGS sequence"/>
</dbReference>
<accession>A0A326UNX6</accession>
<feature type="transmembrane region" description="Helical" evidence="1">
    <location>
        <begin position="36"/>
        <end position="57"/>
    </location>
</feature>
<protein>
    <submittedName>
        <fullName evidence="2">Uncharacterized protein</fullName>
    </submittedName>
</protein>
<dbReference type="EMBL" id="QKUF01000001">
    <property type="protein sequence ID" value="PZW35979.1"/>
    <property type="molecule type" value="Genomic_DNA"/>
</dbReference>
<comment type="caution">
    <text evidence="2">The sequence shown here is derived from an EMBL/GenBank/DDBJ whole genome shotgun (WGS) entry which is preliminary data.</text>
</comment>
<evidence type="ECO:0000313" key="2">
    <source>
        <dbReference type="EMBL" id="PZW35979.1"/>
    </source>
</evidence>
<dbReference type="AlphaFoldDB" id="A0A326UNX6"/>
<evidence type="ECO:0000256" key="1">
    <source>
        <dbReference type="SAM" id="Phobius"/>
    </source>
</evidence>
<gene>
    <name evidence="2" type="ORF">EI42_00146</name>
</gene>
<name>A0A326UNX6_THEHA</name>
<keyword evidence="1" id="KW-1133">Transmembrane helix</keyword>
<keyword evidence="3" id="KW-1185">Reference proteome</keyword>
<reference evidence="2 3" key="1">
    <citation type="submission" date="2018-06" db="EMBL/GenBank/DDBJ databases">
        <title>Genomic Encyclopedia of Archaeal and Bacterial Type Strains, Phase II (KMG-II): from individual species to whole genera.</title>
        <authorList>
            <person name="Goeker M."/>
        </authorList>
    </citation>
    <scope>NUCLEOTIDE SEQUENCE [LARGE SCALE GENOMIC DNA]</scope>
    <source>
        <strain evidence="2 3">ATCC BAA-1881</strain>
    </source>
</reference>
<proteinExistence type="predicted"/>